<accession>J9DSA4</accession>
<gene>
    <name evidence="3" type="ORF">WUBG_16611</name>
</gene>
<reference evidence="4" key="1">
    <citation type="submission" date="2012-08" db="EMBL/GenBank/DDBJ databases">
        <title>The Genome Sequence of Wuchereria bancrofti.</title>
        <authorList>
            <person name="Nutman T.B."/>
            <person name="Fink D.L."/>
            <person name="Russ C."/>
            <person name="Young S."/>
            <person name="Zeng Q."/>
            <person name="Koehrsen M."/>
            <person name="Alvarado L."/>
            <person name="Berlin A."/>
            <person name="Chapman S.B."/>
            <person name="Chen Z."/>
            <person name="Freedman E."/>
            <person name="Gellesch M."/>
            <person name="Goldberg J."/>
            <person name="Griggs A."/>
            <person name="Gujja S."/>
            <person name="Heilman E.R."/>
            <person name="Heiman D."/>
            <person name="Hepburn T."/>
            <person name="Howarth C."/>
            <person name="Jen D."/>
            <person name="Larson L."/>
            <person name="Lewis B."/>
            <person name="Mehta T."/>
            <person name="Park D."/>
            <person name="Pearson M."/>
            <person name="Roberts A."/>
            <person name="Saif S."/>
            <person name="Shea T."/>
            <person name="Shenoy N."/>
            <person name="Sisk P."/>
            <person name="Stolte C."/>
            <person name="Sykes S."/>
            <person name="Walk T."/>
            <person name="White J."/>
            <person name="Yandava C."/>
            <person name="Haas B."/>
            <person name="Henn M.R."/>
            <person name="Nusbaum C."/>
            <person name="Birren B."/>
        </authorList>
    </citation>
    <scope>NUCLEOTIDE SEQUENCE [LARGE SCALE GENOMIC DNA]</scope>
    <source>
        <strain evidence="4">NA</strain>
    </source>
</reference>
<feature type="domain" description="Neurotransmitter-gated ion-channel transmembrane" evidence="2">
    <location>
        <begin position="88"/>
        <end position="172"/>
    </location>
</feature>
<dbReference type="PRINTS" id="PR00253">
    <property type="entry name" value="GABAARECEPTR"/>
</dbReference>
<dbReference type="GO" id="GO:0004888">
    <property type="term" value="F:transmembrane signaling receptor activity"/>
    <property type="evidence" value="ECO:0007669"/>
    <property type="project" value="InterPro"/>
</dbReference>
<dbReference type="InterPro" id="IPR006201">
    <property type="entry name" value="Neur_channel"/>
</dbReference>
<protein>
    <recommendedName>
        <fullName evidence="2">Neurotransmitter-gated ion-channel transmembrane domain-containing protein</fullName>
    </recommendedName>
</protein>
<dbReference type="InterPro" id="IPR006028">
    <property type="entry name" value="GABAA/Glycine_rcpt"/>
</dbReference>
<keyword evidence="1" id="KW-0472">Membrane</keyword>
<sequence length="175" mass="19880">MSRYQMMLLMLESGFTSRNITSGIVMECAKRVFHALENLTSRAVTVRTVKSKSLIHVEGLENNFRSNFSCLEASCQLKRSLGYHMTRTYIPTATCVVFSWISVWLPEEFVTGRIFGSLTLFLTLSAESSAVKEVLPKVSYMKAIDLWFGFTASFVFITMLEALIVISLEYKSREL</sequence>
<dbReference type="GO" id="GO:0016020">
    <property type="term" value="C:membrane"/>
    <property type="evidence" value="ECO:0007669"/>
    <property type="project" value="InterPro"/>
</dbReference>
<evidence type="ECO:0000256" key="1">
    <source>
        <dbReference type="SAM" id="Phobius"/>
    </source>
</evidence>
<dbReference type="Proteomes" id="UP000004810">
    <property type="component" value="Unassembled WGS sequence"/>
</dbReference>
<dbReference type="EMBL" id="ADBV01016084">
    <property type="protein sequence ID" value="EJW72481.1"/>
    <property type="molecule type" value="Genomic_DNA"/>
</dbReference>
<proteinExistence type="predicted"/>
<comment type="caution">
    <text evidence="3">The sequence shown here is derived from an EMBL/GenBank/DDBJ whole genome shotgun (WGS) entry which is preliminary data.</text>
</comment>
<feature type="transmembrane region" description="Helical" evidence="1">
    <location>
        <begin position="146"/>
        <end position="168"/>
    </location>
</feature>
<dbReference type="GO" id="GO:0005230">
    <property type="term" value="F:extracellular ligand-gated monoatomic ion channel activity"/>
    <property type="evidence" value="ECO:0007669"/>
    <property type="project" value="UniProtKB-ARBA"/>
</dbReference>
<dbReference type="InterPro" id="IPR006029">
    <property type="entry name" value="Neurotrans-gated_channel_TM"/>
</dbReference>
<evidence type="ECO:0000259" key="2">
    <source>
        <dbReference type="Pfam" id="PF02932"/>
    </source>
</evidence>
<keyword evidence="1" id="KW-0812">Transmembrane</keyword>
<name>J9DSA4_WUCBA</name>
<dbReference type="PANTHER" id="PTHR18945">
    <property type="entry name" value="NEUROTRANSMITTER GATED ION CHANNEL"/>
    <property type="match status" value="1"/>
</dbReference>
<dbReference type="InterPro" id="IPR036719">
    <property type="entry name" value="Neuro-gated_channel_TM_sf"/>
</dbReference>
<keyword evidence="1" id="KW-1133">Transmembrane helix</keyword>
<dbReference type="SUPFAM" id="SSF90112">
    <property type="entry name" value="Neurotransmitter-gated ion-channel transmembrane pore"/>
    <property type="match status" value="1"/>
</dbReference>
<dbReference type="InterPro" id="IPR038050">
    <property type="entry name" value="Neuro_actylchol_rec"/>
</dbReference>
<organism evidence="3 4">
    <name type="scientific">Wuchereria bancrofti</name>
    <dbReference type="NCBI Taxonomy" id="6293"/>
    <lineage>
        <taxon>Eukaryota</taxon>
        <taxon>Metazoa</taxon>
        <taxon>Ecdysozoa</taxon>
        <taxon>Nematoda</taxon>
        <taxon>Chromadorea</taxon>
        <taxon>Rhabditida</taxon>
        <taxon>Spirurina</taxon>
        <taxon>Spiruromorpha</taxon>
        <taxon>Filarioidea</taxon>
        <taxon>Onchocercidae</taxon>
        <taxon>Wuchereria</taxon>
    </lineage>
</organism>
<dbReference type="AlphaFoldDB" id="J9DSA4"/>
<evidence type="ECO:0000313" key="4">
    <source>
        <dbReference type="Proteomes" id="UP000004810"/>
    </source>
</evidence>
<dbReference type="Gene3D" id="1.20.58.390">
    <property type="entry name" value="Neurotransmitter-gated ion-channel transmembrane domain"/>
    <property type="match status" value="1"/>
</dbReference>
<evidence type="ECO:0000313" key="3">
    <source>
        <dbReference type="EMBL" id="EJW72481.1"/>
    </source>
</evidence>
<dbReference type="Pfam" id="PF02932">
    <property type="entry name" value="Neur_chan_memb"/>
    <property type="match status" value="1"/>
</dbReference>
<feature type="non-terminal residue" evidence="3">
    <location>
        <position position="175"/>
    </location>
</feature>